<dbReference type="SUPFAM" id="SSF51621">
    <property type="entry name" value="Phosphoenolpyruvate/pyruvate domain"/>
    <property type="match status" value="1"/>
</dbReference>
<comment type="similarity">
    <text evidence="2 13">Belongs to the pyruvate kinase family.</text>
</comment>
<evidence type="ECO:0000256" key="5">
    <source>
        <dbReference type="ARBA" id="ARBA00022723"/>
    </source>
</evidence>
<dbReference type="InterPro" id="IPR036918">
    <property type="entry name" value="Pyrv_Knase_C_sf"/>
</dbReference>
<keyword evidence="11 16" id="KW-0670">Pyruvate</keyword>
<keyword evidence="6" id="KW-0547">Nucleotide-binding</keyword>
<evidence type="ECO:0000256" key="6">
    <source>
        <dbReference type="ARBA" id="ARBA00022741"/>
    </source>
</evidence>
<dbReference type="GO" id="GO:0000287">
    <property type="term" value="F:magnesium ion binding"/>
    <property type="evidence" value="ECO:0007669"/>
    <property type="project" value="UniProtKB-UniRule"/>
</dbReference>
<dbReference type="SUPFAM" id="SSF52935">
    <property type="entry name" value="PK C-terminal domain-like"/>
    <property type="match status" value="1"/>
</dbReference>
<dbReference type="Pfam" id="PF00224">
    <property type="entry name" value="PK"/>
    <property type="match status" value="1"/>
</dbReference>
<keyword evidence="5" id="KW-0479">Metal-binding</keyword>
<dbReference type="GO" id="GO:0005524">
    <property type="term" value="F:ATP binding"/>
    <property type="evidence" value="ECO:0007669"/>
    <property type="project" value="UniProtKB-KW"/>
</dbReference>
<evidence type="ECO:0000256" key="10">
    <source>
        <dbReference type="ARBA" id="ARBA00023152"/>
    </source>
</evidence>
<evidence type="ECO:0000256" key="8">
    <source>
        <dbReference type="ARBA" id="ARBA00022840"/>
    </source>
</evidence>
<dbReference type="NCBIfam" id="NF004978">
    <property type="entry name" value="PRK06354.1"/>
    <property type="match status" value="1"/>
</dbReference>
<evidence type="ECO:0000256" key="12">
    <source>
        <dbReference type="NCBIfam" id="TIGR01064"/>
    </source>
</evidence>
<sequence length="474" mass="51085">MQKHTNIVCTIGPASSMVPVLKDMIEAGMNIARINFSHGSHEGNLELVEKVRDAAKQVGKEVAILQDLQGPKMRVGTLPGEGIELIEGKLITMQAGVQTADPGVIPVPYDRFAHDLSKGDRILFADGVREAEVVDVQGNMITAKVLLGGTLLSNKGVNVPTVTLSIDSMTEKDDEDLAFGLKQNIDFVALSFVRSGEDVRKLKEKIVKWTPEGVEPPQIIVKIEKHEALQNFDEILSETDAVMVARGDLGIETPVAKLPIHQKEIIAKCVIAGKPVITATEMMASMEYNPRPTRAEVSDVANAVIDHTDAVMLSGESAMGKYPVQVVKTMTEIIQQTEESPLDALMPHHDTAGEPVPSAVAAAAVELARHIGAAAILVTTKTGFSARQVARFRPELPIYAATPSARVCRQLLLSWGVSPFVIDGYGTPEKMVQDSLAKLAQDQHLPAGSKVVVMSGLTRESGSGYDSMIRVREI</sequence>
<dbReference type="EC" id="2.7.1.40" evidence="3 12"/>
<organism evidence="16 17">
    <name type="scientific">Candidatus Andersenbacteria bacterium RIFCSPHIGHO2_12_FULL_45_11</name>
    <dbReference type="NCBI Taxonomy" id="1797281"/>
    <lineage>
        <taxon>Bacteria</taxon>
        <taxon>Candidatus Anderseniibacteriota</taxon>
    </lineage>
</organism>
<proteinExistence type="inferred from homology"/>
<comment type="pathway">
    <text evidence="1 13">Carbohydrate degradation; glycolysis; pyruvate from D-glyceraldehyde 3-phosphate: step 5/5.</text>
</comment>
<dbReference type="InterPro" id="IPR015813">
    <property type="entry name" value="Pyrv/PenolPyrv_kinase-like_dom"/>
</dbReference>
<evidence type="ECO:0000313" key="16">
    <source>
        <dbReference type="EMBL" id="OGY35264.1"/>
    </source>
</evidence>
<reference evidence="16 17" key="1">
    <citation type="journal article" date="2016" name="Nat. Commun.">
        <title>Thousands of microbial genomes shed light on interconnected biogeochemical processes in an aquifer system.</title>
        <authorList>
            <person name="Anantharaman K."/>
            <person name="Brown C.T."/>
            <person name="Hug L.A."/>
            <person name="Sharon I."/>
            <person name="Castelle C.J."/>
            <person name="Probst A.J."/>
            <person name="Thomas B.C."/>
            <person name="Singh A."/>
            <person name="Wilkins M.J."/>
            <person name="Karaoz U."/>
            <person name="Brodie E.L."/>
            <person name="Williams K.H."/>
            <person name="Hubbard S.S."/>
            <person name="Banfield J.F."/>
        </authorList>
    </citation>
    <scope>NUCLEOTIDE SEQUENCE [LARGE SCALE GENOMIC DNA]</scope>
</reference>
<dbReference type="InterPro" id="IPR040442">
    <property type="entry name" value="Pyrv_kinase-like_dom_sf"/>
</dbReference>
<evidence type="ECO:0000259" key="15">
    <source>
        <dbReference type="Pfam" id="PF02887"/>
    </source>
</evidence>
<dbReference type="InterPro" id="IPR001697">
    <property type="entry name" value="Pyr_Knase"/>
</dbReference>
<dbReference type="PRINTS" id="PR01050">
    <property type="entry name" value="PYRUVTKNASE"/>
</dbReference>
<dbReference type="InterPro" id="IPR015793">
    <property type="entry name" value="Pyrv_Knase_brl"/>
</dbReference>
<dbReference type="Pfam" id="PF02887">
    <property type="entry name" value="PK_C"/>
    <property type="match status" value="1"/>
</dbReference>
<evidence type="ECO:0000259" key="14">
    <source>
        <dbReference type="Pfam" id="PF00224"/>
    </source>
</evidence>
<dbReference type="InterPro" id="IPR011037">
    <property type="entry name" value="Pyrv_Knase-like_insert_dom_sf"/>
</dbReference>
<evidence type="ECO:0000256" key="9">
    <source>
        <dbReference type="ARBA" id="ARBA00022842"/>
    </source>
</evidence>
<evidence type="ECO:0000256" key="3">
    <source>
        <dbReference type="ARBA" id="ARBA00012142"/>
    </source>
</evidence>
<dbReference type="SUPFAM" id="SSF50800">
    <property type="entry name" value="PK beta-barrel domain-like"/>
    <property type="match status" value="1"/>
</dbReference>
<dbReference type="GO" id="GO:0004743">
    <property type="term" value="F:pyruvate kinase activity"/>
    <property type="evidence" value="ECO:0007669"/>
    <property type="project" value="UniProtKB-UniRule"/>
</dbReference>
<keyword evidence="4 13" id="KW-0808">Transferase</keyword>
<dbReference type="NCBIfam" id="NF004491">
    <property type="entry name" value="PRK05826.1"/>
    <property type="match status" value="1"/>
</dbReference>
<dbReference type="PANTHER" id="PTHR11817">
    <property type="entry name" value="PYRUVATE KINASE"/>
    <property type="match status" value="1"/>
</dbReference>
<comment type="catalytic activity">
    <reaction evidence="13">
        <text>pyruvate + ATP = phosphoenolpyruvate + ADP + H(+)</text>
        <dbReference type="Rhea" id="RHEA:18157"/>
        <dbReference type="ChEBI" id="CHEBI:15361"/>
        <dbReference type="ChEBI" id="CHEBI:15378"/>
        <dbReference type="ChEBI" id="CHEBI:30616"/>
        <dbReference type="ChEBI" id="CHEBI:58702"/>
        <dbReference type="ChEBI" id="CHEBI:456216"/>
        <dbReference type="EC" id="2.7.1.40"/>
    </reaction>
</comment>
<dbReference type="NCBIfam" id="TIGR01064">
    <property type="entry name" value="pyruv_kin"/>
    <property type="match status" value="1"/>
</dbReference>
<feature type="domain" description="Pyruvate kinase C-terminal" evidence="15">
    <location>
        <begin position="359"/>
        <end position="468"/>
    </location>
</feature>
<dbReference type="Gene3D" id="3.20.20.60">
    <property type="entry name" value="Phosphoenolpyruvate-binding domains"/>
    <property type="match status" value="1"/>
</dbReference>
<gene>
    <name evidence="16" type="ORF">A3D99_01185</name>
</gene>
<dbReference type="InterPro" id="IPR015806">
    <property type="entry name" value="Pyrv_Knase_insert_dom_sf"/>
</dbReference>
<evidence type="ECO:0000256" key="7">
    <source>
        <dbReference type="ARBA" id="ARBA00022777"/>
    </source>
</evidence>
<keyword evidence="8" id="KW-0067">ATP-binding</keyword>
<evidence type="ECO:0000313" key="17">
    <source>
        <dbReference type="Proteomes" id="UP000177528"/>
    </source>
</evidence>
<dbReference type="GO" id="GO:0030955">
    <property type="term" value="F:potassium ion binding"/>
    <property type="evidence" value="ECO:0007669"/>
    <property type="project" value="UniProtKB-UniRule"/>
</dbReference>
<evidence type="ECO:0000256" key="11">
    <source>
        <dbReference type="ARBA" id="ARBA00023317"/>
    </source>
</evidence>
<protein>
    <recommendedName>
        <fullName evidence="3 12">Pyruvate kinase</fullName>
        <ecNumber evidence="3 12">2.7.1.40</ecNumber>
    </recommendedName>
</protein>
<dbReference type="AlphaFoldDB" id="A0A1G1X5J5"/>
<dbReference type="GO" id="GO:0016301">
    <property type="term" value="F:kinase activity"/>
    <property type="evidence" value="ECO:0007669"/>
    <property type="project" value="UniProtKB-KW"/>
</dbReference>
<keyword evidence="10 13" id="KW-0324">Glycolysis</keyword>
<dbReference type="Gene3D" id="3.40.1380.20">
    <property type="entry name" value="Pyruvate kinase, C-terminal domain"/>
    <property type="match status" value="1"/>
</dbReference>
<dbReference type="EMBL" id="MHHR01000002">
    <property type="protein sequence ID" value="OGY35264.1"/>
    <property type="molecule type" value="Genomic_DNA"/>
</dbReference>
<keyword evidence="7 13" id="KW-0418">Kinase</keyword>
<dbReference type="UniPathway" id="UPA00109">
    <property type="reaction ID" value="UER00188"/>
</dbReference>
<keyword evidence="9 13" id="KW-0460">Magnesium</keyword>
<dbReference type="InterPro" id="IPR015795">
    <property type="entry name" value="Pyrv_Knase_C"/>
</dbReference>
<name>A0A1G1X5J5_9BACT</name>
<evidence type="ECO:0000256" key="13">
    <source>
        <dbReference type="RuleBase" id="RU000504"/>
    </source>
</evidence>
<dbReference type="Proteomes" id="UP000177528">
    <property type="component" value="Unassembled WGS sequence"/>
</dbReference>
<dbReference type="Gene3D" id="2.40.33.10">
    <property type="entry name" value="PK beta-barrel domain-like"/>
    <property type="match status" value="1"/>
</dbReference>
<evidence type="ECO:0000256" key="2">
    <source>
        <dbReference type="ARBA" id="ARBA00008663"/>
    </source>
</evidence>
<evidence type="ECO:0000256" key="4">
    <source>
        <dbReference type="ARBA" id="ARBA00022679"/>
    </source>
</evidence>
<comment type="caution">
    <text evidence="16">The sequence shown here is derived from an EMBL/GenBank/DDBJ whole genome shotgun (WGS) entry which is preliminary data.</text>
</comment>
<accession>A0A1G1X5J5</accession>
<evidence type="ECO:0000256" key="1">
    <source>
        <dbReference type="ARBA" id="ARBA00004997"/>
    </source>
</evidence>
<feature type="domain" description="Pyruvate kinase barrel" evidence="14">
    <location>
        <begin position="3"/>
        <end position="327"/>
    </location>
</feature>